<evidence type="ECO:0000313" key="8">
    <source>
        <dbReference type="Proteomes" id="UP000222818"/>
    </source>
</evidence>
<name>A0A2G0V6X9_9PROT</name>
<dbReference type="Pfam" id="PF00542">
    <property type="entry name" value="Ribosomal_L12"/>
    <property type="match status" value="1"/>
</dbReference>
<feature type="domain" description="Large ribosomal subunit protein bL12 oligomerization" evidence="6">
    <location>
        <begin position="3"/>
        <end position="33"/>
    </location>
</feature>
<organism evidence="7 8">
    <name type="scientific">Candidatus Tremblayella phenacoccinincola</name>
    <dbReference type="NCBI Taxonomy" id="1010676"/>
    <lineage>
        <taxon>Bacteria</taxon>
        <taxon>Pseudomonadati</taxon>
        <taxon>Pseudomonadota</taxon>
        <taxon>Betaproteobacteria</taxon>
        <taxon>Candidatus Tremblayella</taxon>
    </lineage>
</organism>
<dbReference type="InterPro" id="IPR013823">
    <property type="entry name" value="Ribosomal_bL12_C"/>
</dbReference>
<sequence>MQTKDELLKQIESMSVTELNELIEALAKRFNISSSLTNLKANVNTKGQKANDNLDSKEFKVVLTDVGNNKIAVIKIIREVSGLGLKESKDIVENVPKLIKKNLNKMQAEEVKAKIETVGAKANVE</sequence>
<dbReference type="HAMAP" id="MF_00368">
    <property type="entry name" value="Ribosomal_bL12"/>
    <property type="match status" value="1"/>
</dbReference>
<dbReference type="GO" id="GO:0003729">
    <property type="term" value="F:mRNA binding"/>
    <property type="evidence" value="ECO:0007669"/>
    <property type="project" value="TreeGrafter"/>
</dbReference>
<proteinExistence type="inferred from homology"/>
<dbReference type="InterPro" id="IPR000206">
    <property type="entry name" value="Ribosomal_bL12"/>
</dbReference>
<dbReference type="SUPFAM" id="SSF48300">
    <property type="entry name" value="Ribosomal protein L7/12, oligomerisation (N-terminal) domain"/>
    <property type="match status" value="1"/>
</dbReference>
<dbReference type="RefSeq" id="WP_099336932.1">
    <property type="nucleotide sequence ID" value="NZ_MKGN01000019.1"/>
</dbReference>
<evidence type="ECO:0000256" key="3">
    <source>
        <dbReference type="ARBA" id="ARBA00023274"/>
    </source>
</evidence>
<protein>
    <recommendedName>
        <fullName evidence="4">Large ribosomal subunit protein bL12</fullName>
    </recommendedName>
</protein>
<dbReference type="NCBIfam" id="TIGR00855">
    <property type="entry name" value="L12"/>
    <property type="match status" value="1"/>
</dbReference>
<dbReference type="AlphaFoldDB" id="A0A2G0V6X9"/>
<comment type="caution">
    <text evidence="7">The sequence shown here is derived from an EMBL/GenBank/DDBJ whole genome shotgun (WGS) entry which is preliminary data.</text>
</comment>
<dbReference type="GO" id="GO:0003735">
    <property type="term" value="F:structural constituent of ribosome"/>
    <property type="evidence" value="ECO:0007669"/>
    <property type="project" value="InterPro"/>
</dbReference>
<dbReference type="InterPro" id="IPR008932">
    <property type="entry name" value="Ribosomal_bL12_oligo"/>
</dbReference>
<comment type="subunit">
    <text evidence="4">Homodimer. Part of the ribosomal stalk of the 50S ribosomal subunit. Forms a multimeric L10(L12)X complex, where L10 forms an elongated spine to which 2 to 4 L12 dimers bind in a sequential fashion. Binds GTP-bound translation factors.</text>
</comment>
<evidence type="ECO:0000256" key="4">
    <source>
        <dbReference type="HAMAP-Rule" id="MF_00368"/>
    </source>
</evidence>
<keyword evidence="8" id="KW-1185">Reference proteome</keyword>
<dbReference type="InterPro" id="IPR036235">
    <property type="entry name" value="Ribosomal_bL12_oligo_N_sf"/>
</dbReference>
<dbReference type="Gene3D" id="1.20.5.710">
    <property type="entry name" value="Single helix bin"/>
    <property type="match status" value="1"/>
</dbReference>
<dbReference type="FunFam" id="3.30.1390.10:FF:000001">
    <property type="entry name" value="50S ribosomal protein L7/L12"/>
    <property type="match status" value="1"/>
</dbReference>
<dbReference type="PANTHER" id="PTHR45987:SF4">
    <property type="entry name" value="LARGE RIBOSOMAL SUBUNIT PROTEIN BL12M"/>
    <property type="match status" value="1"/>
</dbReference>
<dbReference type="GO" id="GO:0006412">
    <property type="term" value="P:translation"/>
    <property type="evidence" value="ECO:0007669"/>
    <property type="project" value="UniProtKB-UniRule"/>
</dbReference>
<keyword evidence="3 4" id="KW-0687">Ribonucleoprotein</keyword>
<evidence type="ECO:0000256" key="1">
    <source>
        <dbReference type="ARBA" id="ARBA00007197"/>
    </source>
</evidence>
<dbReference type="InterPro" id="IPR014719">
    <property type="entry name" value="Ribosomal_bL12_C/ClpS-like"/>
</dbReference>
<dbReference type="Proteomes" id="UP000222818">
    <property type="component" value="Unassembled WGS sequence"/>
</dbReference>
<comment type="similarity">
    <text evidence="1 4">Belongs to the bacterial ribosomal protein bL12 family.</text>
</comment>
<keyword evidence="2 4" id="KW-0689">Ribosomal protein</keyword>
<evidence type="ECO:0000313" key="7">
    <source>
        <dbReference type="EMBL" id="PHN16223.1"/>
    </source>
</evidence>
<dbReference type="Gene3D" id="3.30.1390.10">
    <property type="match status" value="1"/>
</dbReference>
<evidence type="ECO:0000259" key="5">
    <source>
        <dbReference type="Pfam" id="PF00542"/>
    </source>
</evidence>
<reference evidence="7 8" key="1">
    <citation type="journal article" date="2017" name="ISME J.">
        <title>Tremblaya phenacola PPER: an evolutionary beta-gammaproteobacterium collage.</title>
        <authorList>
            <person name="Gil R."/>
            <person name="Vargas-Chavez C."/>
            <person name="Lopez-Madrigal S."/>
            <person name="Santos-Garcia D."/>
            <person name="Latorre A."/>
            <person name="Moya A."/>
        </authorList>
    </citation>
    <scope>NUCLEOTIDE SEQUENCE [LARGE SCALE GENOMIC DNA]</scope>
    <source>
        <strain evidence="7 8">PPER</strain>
    </source>
</reference>
<dbReference type="SUPFAM" id="SSF54736">
    <property type="entry name" value="ClpS-like"/>
    <property type="match status" value="1"/>
</dbReference>
<evidence type="ECO:0000256" key="2">
    <source>
        <dbReference type="ARBA" id="ARBA00022980"/>
    </source>
</evidence>
<accession>A0A2G0V6X9</accession>
<feature type="domain" description="Large ribosomal subunit protein bL12 C-terminal" evidence="5">
    <location>
        <begin position="59"/>
        <end position="124"/>
    </location>
</feature>
<comment type="function">
    <text evidence="4">Forms part of the ribosomal stalk which helps the ribosome interact with GTP-bound translation factors. Is thus essential for accurate translation.</text>
</comment>
<dbReference type="PANTHER" id="PTHR45987">
    <property type="entry name" value="39S RIBOSOMAL PROTEIN L12"/>
    <property type="match status" value="1"/>
</dbReference>
<gene>
    <name evidence="4 7" type="primary">rplL</name>
    <name evidence="7" type="ORF">TPPER_00216</name>
</gene>
<dbReference type="Pfam" id="PF16320">
    <property type="entry name" value="Ribosomal_L12_N"/>
    <property type="match status" value="1"/>
</dbReference>
<dbReference type="CDD" id="cd00387">
    <property type="entry name" value="Ribosomal_L7_L12"/>
    <property type="match status" value="1"/>
</dbReference>
<dbReference type="GO" id="GO:0022625">
    <property type="term" value="C:cytosolic large ribosomal subunit"/>
    <property type="evidence" value="ECO:0007669"/>
    <property type="project" value="TreeGrafter"/>
</dbReference>
<dbReference type="EMBL" id="MKGN01000019">
    <property type="protein sequence ID" value="PHN16223.1"/>
    <property type="molecule type" value="Genomic_DNA"/>
</dbReference>
<evidence type="ECO:0000259" key="6">
    <source>
        <dbReference type="Pfam" id="PF16320"/>
    </source>
</evidence>